<dbReference type="SUPFAM" id="SSF81342">
    <property type="entry name" value="Transmembrane di-heme cytochromes"/>
    <property type="match status" value="1"/>
</dbReference>
<name>A0A1I3SHZ7_9BURK</name>
<dbReference type="GO" id="GO:0022904">
    <property type="term" value="P:respiratory electron transport chain"/>
    <property type="evidence" value="ECO:0007669"/>
    <property type="project" value="InterPro"/>
</dbReference>
<evidence type="ECO:0000313" key="9">
    <source>
        <dbReference type="Proteomes" id="UP000199548"/>
    </source>
</evidence>
<keyword evidence="3 6" id="KW-0812">Transmembrane</keyword>
<feature type="transmembrane region" description="Helical" evidence="6">
    <location>
        <begin position="173"/>
        <end position="195"/>
    </location>
</feature>
<evidence type="ECO:0000313" key="8">
    <source>
        <dbReference type="EMBL" id="SFJ58338.1"/>
    </source>
</evidence>
<evidence type="ECO:0000256" key="2">
    <source>
        <dbReference type="ARBA" id="ARBA00022475"/>
    </source>
</evidence>
<dbReference type="InterPro" id="IPR011577">
    <property type="entry name" value="Cyt_b561_bac/Ni-Hgenase"/>
</dbReference>
<feature type="domain" description="Cytochrome b561 bacterial/Ni-hydrogenase" evidence="7">
    <location>
        <begin position="34"/>
        <end position="207"/>
    </location>
</feature>
<keyword evidence="2" id="KW-1003">Cell membrane</keyword>
<evidence type="ECO:0000256" key="3">
    <source>
        <dbReference type="ARBA" id="ARBA00022692"/>
    </source>
</evidence>
<keyword evidence="5 6" id="KW-0472">Membrane</keyword>
<organism evidence="8 9">
    <name type="scientific">Paraburkholderia megapolitana</name>
    <dbReference type="NCBI Taxonomy" id="420953"/>
    <lineage>
        <taxon>Bacteria</taxon>
        <taxon>Pseudomonadati</taxon>
        <taxon>Pseudomonadota</taxon>
        <taxon>Betaproteobacteria</taxon>
        <taxon>Burkholderiales</taxon>
        <taxon>Burkholderiaceae</taxon>
        <taxon>Paraburkholderia</taxon>
    </lineage>
</organism>
<evidence type="ECO:0000259" key="7">
    <source>
        <dbReference type="Pfam" id="PF01292"/>
    </source>
</evidence>
<dbReference type="AlphaFoldDB" id="A0A1I3SHZ7"/>
<keyword evidence="4 6" id="KW-1133">Transmembrane helix</keyword>
<comment type="subcellular location">
    <subcellularLocation>
        <location evidence="1">Cell membrane</location>
        <topology evidence="1">Multi-pass membrane protein</topology>
    </subcellularLocation>
</comment>
<proteinExistence type="predicted"/>
<evidence type="ECO:0000256" key="1">
    <source>
        <dbReference type="ARBA" id="ARBA00004651"/>
    </source>
</evidence>
<accession>A0A1I3SHZ7</accession>
<dbReference type="PANTHER" id="PTHR30485">
    <property type="entry name" value="NI/FE-HYDROGENASE 1 B-TYPE CYTOCHROME SUBUNIT"/>
    <property type="match status" value="1"/>
</dbReference>
<sequence length="244" mass="27263">MRRIQVYGAYRDQTMNTERQPASPTNDNNRPVQVWDLPIRLFHWLTVLLVAGAYITERFNWIDWHVRIGETLFALVLFRLLWGCFGSETARFRSFVASPAAAWAHLRHIFRREADLQVGHNPAGGWMVLLLLALLFVETLSGIYVYNEVADEGPLSAWVPASIANAISTLHAVGWYVLIAAVALHVGAIVLYAVAKGNNLLRPMLTGRKPLPASIRAPRRAPMWRALLALAAAAIMVTLLATYL</sequence>
<dbReference type="InterPro" id="IPR016174">
    <property type="entry name" value="Di-haem_cyt_TM"/>
</dbReference>
<feature type="transmembrane region" description="Helical" evidence="6">
    <location>
        <begin position="126"/>
        <end position="146"/>
    </location>
</feature>
<dbReference type="Gene3D" id="1.20.950.20">
    <property type="entry name" value="Transmembrane di-heme cytochromes, Chain C"/>
    <property type="match status" value="1"/>
</dbReference>
<dbReference type="Pfam" id="PF01292">
    <property type="entry name" value="Ni_hydr_CYTB"/>
    <property type="match status" value="1"/>
</dbReference>
<dbReference type="InterPro" id="IPR051542">
    <property type="entry name" value="Hydrogenase_cytochrome"/>
</dbReference>
<dbReference type="EMBL" id="FOQU01000008">
    <property type="protein sequence ID" value="SFJ58338.1"/>
    <property type="molecule type" value="Genomic_DNA"/>
</dbReference>
<dbReference type="STRING" id="420953.SAMN05192543_108224"/>
<protein>
    <submittedName>
        <fullName evidence="8">Cytochrome b</fullName>
    </submittedName>
</protein>
<evidence type="ECO:0000256" key="4">
    <source>
        <dbReference type="ARBA" id="ARBA00022989"/>
    </source>
</evidence>
<dbReference type="GO" id="GO:0005886">
    <property type="term" value="C:plasma membrane"/>
    <property type="evidence" value="ECO:0007669"/>
    <property type="project" value="UniProtKB-SubCell"/>
</dbReference>
<dbReference type="GO" id="GO:0009055">
    <property type="term" value="F:electron transfer activity"/>
    <property type="evidence" value="ECO:0007669"/>
    <property type="project" value="InterPro"/>
</dbReference>
<dbReference type="PANTHER" id="PTHR30485:SF2">
    <property type="entry name" value="BLL0597 PROTEIN"/>
    <property type="match status" value="1"/>
</dbReference>
<gene>
    <name evidence="8" type="ORF">SAMN05192543_108224</name>
</gene>
<keyword evidence="9" id="KW-1185">Reference proteome</keyword>
<evidence type="ECO:0000256" key="6">
    <source>
        <dbReference type="SAM" id="Phobius"/>
    </source>
</evidence>
<feature type="transmembrane region" description="Helical" evidence="6">
    <location>
        <begin position="224"/>
        <end position="243"/>
    </location>
</feature>
<reference evidence="8 9" key="1">
    <citation type="submission" date="2016-10" db="EMBL/GenBank/DDBJ databases">
        <authorList>
            <person name="de Groot N.N."/>
        </authorList>
    </citation>
    <scope>NUCLEOTIDE SEQUENCE [LARGE SCALE GENOMIC DNA]</scope>
    <source>
        <strain evidence="8 9">LMG 23650</strain>
    </source>
</reference>
<dbReference type="GO" id="GO:0020037">
    <property type="term" value="F:heme binding"/>
    <property type="evidence" value="ECO:0007669"/>
    <property type="project" value="TreeGrafter"/>
</dbReference>
<evidence type="ECO:0000256" key="5">
    <source>
        <dbReference type="ARBA" id="ARBA00023136"/>
    </source>
</evidence>
<dbReference type="Proteomes" id="UP000199548">
    <property type="component" value="Unassembled WGS sequence"/>
</dbReference>